<dbReference type="GO" id="GO:0030638">
    <property type="term" value="P:polyketide metabolic process"/>
    <property type="evidence" value="ECO:0007669"/>
    <property type="project" value="InterPro"/>
</dbReference>
<dbReference type="InterPro" id="IPR032710">
    <property type="entry name" value="NTF2-like_dom_sf"/>
</dbReference>
<evidence type="ECO:0000313" key="1">
    <source>
        <dbReference type="EMBL" id="MCR6484900.1"/>
    </source>
</evidence>
<dbReference type="EMBL" id="JAMXQV010000009">
    <property type="protein sequence ID" value="MCR6484900.1"/>
    <property type="molecule type" value="Genomic_DNA"/>
</dbReference>
<reference evidence="1" key="1">
    <citation type="submission" date="2022-06" db="EMBL/GenBank/DDBJ databases">
        <title>Amycolatopsis iheyaensis sp. nov., a new species of the genus Amycolatopsis isolated from soil in Iheya island, Japan.</title>
        <authorList>
            <person name="Ngamcharungchit C."/>
            <person name="Kanto H."/>
            <person name="Take A."/>
            <person name="Intra B."/>
            <person name="Matsumoto A."/>
            <person name="Panbangred W."/>
            <person name="Inahashi Y."/>
        </authorList>
    </citation>
    <scope>NUCLEOTIDE SEQUENCE</scope>
    <source>
        <strain evidence="1">OK19-0408</strain>
    </source>
</reference>
<accession>A0A9X2SLS5</accession>
<name>A0A9X2SLS5_9PSEU</name>
<dbReference type="SUPFAM" id="SSF54427">
    <property type="entry name" value="NTF2-like"/>
    <property type="match status" value="1"/>
</dbReference>
<dbReference type="InterPro" id="IPR009959">
    <property type="entry name" value="Cyclase_SnoaL-like"/>
</dbReference>
<sequence length="128" mass="14812">MTDLEARYRAYLACLDERRFPDLADHVHDPVVHNDRALTLADFQDLLRRDVAEIPDLRYVVELLVVQGERVACRLRFDCTPVGRFRGIPATGKAISFAEHVFYRYRDGKIAEIRSLIDLEAVREQLTP</sequence>
<dbReference type="PANTHER" id="PTHR38436">
    <property type="entry name" value="POLYKETIDE CYCLASE SNOAL-LIKE DOMAIN"/>
    <property type="match status" value="1"/>
</dbReference>
<keyword evidence="2" id="KW-1185">Reference proteome</keyword>
<dbReference type="Pfam" id="PF07366">
    <property type="entry name" value="SnoaL"/>
    <property type="match status" value="1"/>
</dbReference>
<dbReference type="RefSeq" id="WP_257921519.1">
    <property type="nucleotide sequence ID" value="NZ_JAMXQV010000009.1"/>
</dbReference>
<dbReference type="PANTHER" id="PTHR38436:SF1">
    <property type="entry name" value="ESTER CYCLASE"/>
    <property type="match status" value="1"/>
</dbReference>
<organism evidence="1 2">
    <name type="scientific">Amycolatopsis iheyensis</name>
    <dbReference type="NCBI Taxonomy" id="2945988"/>
    <lineage>
        <taxon>Bacteria</taxon>
        <taxon>Bacillati</taxon>
        <taxon>Actinomycetota</taxon>
        <taxon>Actinomycetes</taxon>
        <taxon>Pseudonocardiales</taxon>
        <taxon>Pseudonocardiaceae</taxon>
        <taxon>Amycolatopsis</taxon>
    </lineage>
</organism>
<dbReference type="AlphaFoldDB" id="A0A9X2SLS5"/>
<dbReference type="Gene3D" id="3.10.450.50">
    <property type="match status" value="1"/>
</dbReference>
<proteinExistence type="predicted"/>
<comment type="caution">
    <text evidence="1">The sequence shown here is derived from an EMBL/GenBank/DDBJ whole genome shotgun (WGS) entry which is preliminary data.</text>
</comment>
<dbReference type="Proteomes" id="UP001144096">
    <property type="component" value="Unassembled WGS sequence"/>
</dbReference>
<gene>
    <name evidence="1" type="ORF">M8542_18895</name>
</gene>
<protein>
    <submittedName>
        <fullName evidence="1">Ester cyclase</fullName>
    </submittedName>
</protein>
<evidence type="ECO:0000313" key="2">
    <source>
        <dbReference type="Proteomes" id="UP001144096"/>
    </source>
</evidence>